<dbReference type="InterPro" id="IPR008422">
    <property type="entry name" value="KN_HD"/>
</dbReference>
<feature type="DNA-binding region" description="Homeobox" evidence="4">
    <location>
        <begin position="162"/>
        <end position="222"/>
    </location>
</feature>
<organism evidence="6 7">
    <name type="scientific">Smittium mucronatum</name>
    <dbReference type="NCBI Taxonomy" id="133383"/>
    <lineage>
        <taxon>Eukaryota</taxon>
        <taxon>Fungi</taxon>
        <taxon>Fungi incertae sedis</taxon>
        <taxon>Zoopagomycota</taxon>
        <taxon>Kickxellomycotina</taxon>
        <taxon>Harpellomycetes</taxon>
        <taxon>Harpellales</taxon>
        <taxon>Legeriomycetaceae</taxon>
        <taxon>Smittium</taxon>
    </lineage>
</organism>
<evidence type="ECO:0000313" key="7">
    <source>
        <dbReference type="Proteomes" id="UP000187455"/>
    </source>
</evidence>
<dbReference type="PROSITE" id="PS50071">
    <property type="entry name" value="HOMEOBOX_2"/>
    <property type="match status" value="1"/>
</dbReference>
<evidence type="ECO:0000256" key="4">
    <source>
        <dbReference type="PROSITE-ProRule" id="PRU00108"/>
    </source>
</evidence>
<dbReference type="EMBL" id="LSSL01006637">
    <property type="protein sequence ID" value="OLY78365.1"/>
    <property type="molecule type" value="Genomic_DNA"/>
</dbReference>
<comment type="caution">
    <text evidence="6">The sequence shown here is derived from an EMBL/GenBank/DDBJ whole genome shotgun (WGS) entry which is preliminary data.</text>
</comment>
<name>A0A1R0GN96_9FUNG</name>
<dbReference type="GO" id="GO:0006355">
    <property type="term" value="P:regulation of DNA-templated transcription"/>
    <property type="evidence" value="ECO:0007669"/>
    <property type="project" value="InterPro"/>
</dbReference>
<dbReference type="CDD" id="cd00086">
    <property type="entry name" value="homeodomain"/>
    <property type="match status" value="1"/>
</dbReference>
<sequence length="229" mass="25773">MAWEISEAMIQLVSSMNATSSLNILDTMAIKKQVLGPSAANDIGVSLACEFLNKLKIENSRNDLRTARITGDASETETELSFHQFFRFGEGYAPMNIAQTYFTDSSTQPVGFQTSSFKNDDVLGFELNSNPAIHWDVVEKIETDGPGIADHPVPPKVDLAVGKSGKRRFDERTKQYLQNYARANGIKPSKIEVSRLCADTGLSRKQIREWFSNIRRPSRTHVIQKWRMK</sequence>
<evidence type="ECO:0000313" key="6">
    <source>
        <dbReference type="EMBL" id="OLY78365.1"/>
    </source>
</evidence>
<dbReference type="AlphaFoldDB" id="A0A1R0GN96"/>
<dbReference type="GO" id="GO:0003677">
    <property type="term" value="F:DNA binding"/>
    <property type="evidence" value="ECO:0007669"/>
    <property type="project" value="UniProtKB-UniRule"/>
</dbReference>
<keyword evidence="2 4" id="KW-0371">Homeobox</keyword>
<gene>
    <name evidence="6" type="ORF">AYI68_g7591</name>
</gene>
<reference evidence="6 7" key="1">
    <citation type="journal article" date="2016" name="Mol. Biol. Evol.">
        <title>Genome-Wide Survey of Gut Fungi (Harpellales) Reveals the First Horizontally Transferred Ubiquitin Gene from a Mosquito Host.</title>
        <authorList>
            <person name="Wang Y."/>
            <person name="White M.M."/>
            <person name="Kvist S."/>
            <person name="Moncalvo J.M."/>
        </authorList>
    </citation>
    <scope>NUCLEOTIDE SEQUENCE [LARGE SCALE GENOMIC DNA]</scope>
    <source>
        <strain evidence="6 7">ALG-7-W6</strain>
    </source>
</reference>
<evidence type="ECO:0000256" key="3">
    <source>
        <dbReference type="ARBA" id="ARBA00023242"/>
    </source>
</evidence>
<protein>
    <recommendedName>
        <fullName evidence="5">Homeobox domain-containing protein</fullName>
    </recommendedName>
</protein>
<dbReference type="Gene3D" id="1.10.10.60">
    <property type="entry name" value="Homeodomain-like"/>
    <property type="match status" value="1"/>
</dbReference>
<evidence type="ECO:0000256" key="1">
    <source>
        <dbReference type="ARBA" id="ARBA00023125"/>
    </source>
</evidence>
<dbReference type="OrthoDB" id="5599888at2759"/>
<keyword evidence="3 4" id="KW-0539">Nucleus</keyword>
<feature type="domain" description="Homeobox" evidence="5">
    <location>
        <begin position="160"/>
        <end position="221"/>
    </location>
</feature>
<dbReference type="GO" id="GO:0005634">
    <property type="term" value="C:nucleus"/>
    <property type="evidence" value="ECO:0007669"/>
    <property type="project" value="UniProtKB-SubCell"/>
</dbReference>
<evidence type="ECO:0000256" key="2">
    <source>
        <dbReference type="ARBA" id="ARBA00023155"/>
    </source>
</evidence>
<dbReference type="InterPro" id="IPR001356">
    <property type="entry name" value="HD"/>
</dbReference>
<dbReference type="InterPro" id="IPR009057">
    <property type="entry name" value="Homeodomain-like_sf"/>
</dbReference>
<evidence type="ECO:0000259" key="5">
    <source>
        <dbReference type="PROSITE" id="PS50071"/>
    </source>
</evidence>
<proteinExistence type="predicted"/>
<accession>A0A1R0GN96</accession>
<dbReference type="Pfam" id="PF05920">
    <property type="entry name" value="Homeobox_KN"/>
    <property type="match status" value="1"/>
</dbReference>
<dbReference type="SUPFAM" id="SSF46689">
    <property type="entry name" value="Homeodomain-like"/>
    <property type="match status" value="1"/>
</dbReference>
<keyword evidence="7" id="KW-1185">Reference proteome</keyword>
<keyword evidence="1 4" id="KW-0238">DNA-binding</keyword>
<dbReference type="Proteomes" id="UP000187455">
    <property type="component" value="Unassembled WGS sequence"/>
</dbReference>
<comment type="subcellular location">
    <subcellularLocation>
        <location evidence="4">Nucleus</location>
    </subcellularLocation>
</comment>